<comment type="similarity">
    <text evidence="4">Belongs to the FlgH family.</text>
</comment>
<evidence type="ECO:0000256" key="6">
    <source>
        <dbReference type="ARBA" id="ARBA00023136"/>
    </source>
</evidence>
<keyword evidence="7" id="KW-0975">Bacterial flagellum</keyword>
<evidence type="ECO:0000256" key="2">
    <source>
        <dbReference type="ARBA" id="ARBA00004117"/>
    </source>
</evidence>
<dbReference type="RefSeq" id="WP_222992649.1">
    <property type="nucleotide sequence ID" value="NZ_JAINVV010000012.1"/>
</dbReference>
<dbReference type="Proteomes" id="UP000706039">
    <property type="component" value="Unassembled WGS sequence"/>
</dbReference>
<comment type="caution">
    <text evidence="9">The sequence shown here is derived from an EMBL/GenBank/DDBJ whole genome shotgun (WGS) entry which is preliminary data.</text>
</comment>
<keyword evidence="9" id="KW-0282">Flagellum</keyword>
<name>A0ABS7PW17_9SPHN</name>
<evidence type="ECO:0000256" key="5">
    <source>
        <dbReference type="ARBA" id="ARBA00022729"/>
    </source>
</evidence>
<dbReference type="PRINTS" id="PR01008">
    <property type="entry name" value="FLGLRINGFLGH"/>
</dbReference>
<dbReference type="PANTHER" id="PTHR34933:SF1">
    <property type="entry name" value="FLAGELLAR L-RING PROTEIN"/>
    <property type="match status" value="1"/>
</dbReference>
<protein>
    <submittedName>
        <fullName evidence="9">Flagellar basal body L-ring protein FlgH</fullName>
    </submittedName>
</protein>
<evidence type="ECO:0000313" key="9">
    <source>
        <dbReference type="EMBL" id="MBY8825549.1"/>
    </source>
</evidence>
<evidence type="ECO:0000256" key="8">
    <source>
        <dbReference type="ARBA" id="ARBA00023237"/>
    </source>
</evidence>
<evidence type="ECO:0000256" key="1">
    <source>
        <dbReference type="ARBA" id="ARBA00002591"/>
    </source>
</evidence>
<evidence type="ECO:0000313" key="10">
    <source>
        <dbReference type="Proteomes" id="UP000706039"/>
    </source>
</evidence>
<evidence type="ECO:0000256" key="4">
    <source>
        <dbReference type="ARBA" id="ARBA00006929"/>
    </source>
</evidence>
<proteinExistence type="inferred from homology"/>
<sequence>MIVSGPAFAEDLYKHGVTQSLGTDRRATAVGDLLTVVIVQAAESSSTMLNGSRKSSALNGRFAAGSINERAELALGGSYDGRGEVRRSEKFVTQMSASIVQVLPNGDLMIDGSQRMKINGEETLVEVRGRIRPADIDGEDRVASNRIADAQINYNGKGFVSRSAKPGLIQRLFSFLGLS</sequence>
<comment type="subcellular location">
    <subcellularLocation>
        <location evidence="2">Bacterial flagellum basal body</location>
    </subcellularLocation>
    <subcellularLocation>
        <location evidence="3">Cell outer membrane</location>
    </subcellularLocation>
</comment>
<comment type="function">
    <text evidence="1">Assembles around the rod to form the L-ring and probably protects the motor/basal body from shearing forces during rotation.</text>
</comment>
<keyword evidence="9" id="KW-0966">Cell projection</keyword>
<keyword evidence="10" id="KW-1185">Reference proteome</keyword>
<dbReference type="Pfam" id="PF02107">
    <property type="entry name" value="FlgH"/>
    <property type="match status" value="1"/>
</dbReference>
<accession>A0ABS7PW17</accession>
<organism evidence="9 10">
    <name type="scientific">Sphingomonas colocasiae</name>
    <dbReference type="NCBI Taxonomy" id="1848973"/>
    <lineage>
        <taxon>Bacteria</taxon>
        <taxon>Pseudomonadati</taxon>
        <taxon>Pseudomonadota</taxon>
        <taxon>Alphaproteobacteria</taxon>
        <taxon>Sphingomonadales</taxon>
        <taxon>Sphingomonadaceae</taxon>
        <taxon>Sphingomonas</taxon>
    </lineage>
</organism>
<keyword evidence="6" id="KW-0472">Membrane</keyword>
<evidence type="ECO:0000256" key="7">
    <source>
        <dbReference type="ARBA" id="ARBA00023143"/>
    </source>
</evidence>
<dbReference type="EMBL" id="JAINVV010000012">
    <property type="protein sequence ID" value="MBY8825549.1"/>
    <property type="molecule type" value="Genomic_DNA"/>
</dbReference>
<keyword evidence="9" id="KW-0969">Cilium</keyword>
<gene>
    <name evidence="9" type="ORF">K7G82_24825</name>
</gene>
<dbReference type="InterPro" id="IPR000527">
    <property type="entry name" value="Flag_Lring"/>
</dbReference>
<reference evidence="9 10" key="1">
    <citation type="submission" date="2021-08" db="EMBL/GenBank/DDBJ databases">
        <authorList>
            <person name="Tuo L."/>
        </authorList>
    </citation>
    <scope>NUCLEOTIDE SEQUENCE [LARGE SCALE GENOMIC DNA]</scope>
    <source>
        <strain evidence="9 10">JCM 31229</strain>
    </source>
</reference>
<keyword evidence="5" id="KW-0732">Signal</keyword>
<dbReference type="PANTHER" id="PTHR34933">
    <property type="entry name" value="FLAGELLAR L-RING PROTEIN"/>
    <property type="match status" value="1"/>
</dbReference>
<evidence type="ECO:0000256" key="3">
    <source>
        <dbReference type="ARBA" id="ARBA00004442"/>
    </source>
</evidence>
<keyword evidence="8" id="KW-0998">Cell outer membrane</keyword>